<evidence type="ECO:0000256" key="8">
    <source>
        <dbReference type="PIRSR" id="PIRSR618044-2"/>
    </source>
</evidence>
<feature type="binding site" evidence="8">
    <location>
        <position position="258"/>
    </location>
    <ligand>
        <name>substrate</name>
    </ligand>
</feature>
<dbReference type="PANTHER" id="PTHR21581">
    <property type="entry name" value="D-ALANYL-D-ALANINE CARBOXYPEPTIDASE"/>
    <property type="match status" value="1"/>
</dbReference>
<organism evidence="11 12">
    <name type="scientific">Streptomyces nymphaeiformis</name>
    <dbReference type="NCBI Taxonomy" id="2663842"/>
    <lineage>
        <taxon>Bacteria</taxon>
        <taxon>Bacillati</taxon>
        <taxon>Actinomycetota</taxon>
        <taxon>Actinomycetes</taxon>
        <taxon>Kitasatosporales</taxon>
        <taxon>Streptomycetaceae</taxon>
        <taxon>Streptomyces</taxon>
    </lineage>
</organism>
<dbReference type="PANTHER" id="PTHR21581:SF33">
    <property type="entry name" value="D-ALANYL-D-ALANINE CARBOXYPEPTIDASE DACB"/>
    <property type="match status" value="1"/>
</dbReference>
<evidence type="ECO:0000256" key="4">
    <source>
        <dbReference type="ARBA" id="ARBA00022960"/>
    </source>
</evidence>
<sequence>MSLSPFSASHRNRVTGGALALGLLTVLGVSVYGTAEGSGSGSAVVSPAGPVGGLQAIVDEGAVPWPEGGQTAVVLEGAGPVGTRGEQRPVPIASLTKVMTAHVILEEHPLPAGEPGPMIEVDRQTAYEVGVGGESTVPLRAGRRYSQRQLLEMLLIPSGNNVARLLARWDSGSQEAFAEKMRRAAARLGMKHSTYTGASGIEATTTSTATDQLALARKAMQNPVFRDIVGTRSVTVPGVGPITNTNPLLDTPGVVGIKTGSSTPAGGNLLWACEVRVGDTTRLLIGAVLHQRPNTTPSEGLRSAVDSSRRLMAGLRDSLTREG</sequence>
<evidence type="ECO:0000256" key="3">
    <source>
        <dbReference type="ARBA" id="ARBA00022801"/>
    </source>
</evidence>
<evidence type="ECO:0000256" key="9">
    <source>
        <dbReference type="RuleBase" id="RU004016"/>
    </source>
</evidence>
<evidence type="ECO:0000259" key="10">
    <source>
        <dbReference type="Pfam" id="PF00768"/>
    </source>
</evidence>
<dbReference type="AlphaFoldDB" id="A0A7W7U2H1"/>
<dbReference type="EMBL" id="JACHJY010000007">
    <property type="protein sequence ID" value="MBB4983828.1"/>
    <property type="molecule type" value="Genomic_DNA"/>
</dbReference>
<evidence type="ECO:0000256" key="7">
    <source>
        <dbReference type="PIRSR" id="PIRSR618044-1"/>
    </source>
</evidence>
<dbReference type="SUPFAM" id="SSF56601">
    <property type="entry name" value="beta-lactamase/transpeptidase-like"/>
    <property type="match status" value="1"/>
</dbReference>
<keyword evidence="12" id="KW-1185">Reference proteome</keyword>
<dbReference type="Gene3D" id="3.40.710.10">
    <property type="entry name" value="DD-peptidase/beta-lactamase superfamily"/>
    <property type="match status" value="1"/>
</dbReference>
<keyword evidence="2" id="KW-0732">Signal</keyword>
<evidence type="ECO:0000256" key="1">
    <source>
        <dbReference type="ARBA" id="ARBA00007164"/>
    </source>
</evidence>
<dbReference type="GO" id="GO:0071555">
    <property type="term" value="P:cell wall organization"/>
    <property type="evidence" value="ECO:0007669"/>
    <property type="project" value="UniProtKB-KW"/>
</dbReference>
<dbReference type="Proteomes" id="UP000582643">
    <property type="component" value="Unassembled WGS sequence"/>
</dbReference>
<keyword evidence="11" id="KW-0121">Carboxypeptidase</keyword>
<feature type="domain" description="Peptidase S11 D-alanyl-D-alanine carboxypeptidase A N-terminal" evidence="10">
    <location>
        <begin position="86"/>
        <end position="270"/>
    </location>
</feature>
<accession>A0A7W7U2H1</accession>
<reference evidence="11 12" key="1">
    <citation type="submission" date="2020-08" db="EMBL/GenBank/DDBJ databases">
        <title>Genomic Encyclopedia of Type Strains, Phase III (KMG-III): the genomes of soil and plant-associated and newly described type strains.</title>
        <authorList>
            <person name="Whitman W."/>
        </authorList>
    </citation>
    <scope>NUCLEOTIDE SEQUENCE [LARGE SCALE GENOMIC DNA]</scope>
    <source>
        <strain evidence="11 12">SFB5A</strain>
    </source>
</reference>
<evidence type="ECO:0000313" key="11">
    <source>
        <dbReference type="EMBL" id="MBB4983828.1"/>
    </source>
</evidence>
<evidence type="ECO:0000256" key="6">
    <source>
        <dbReference type="ARBA" id="ARBA00023316"/>
    </source>
</evidence>
<dbReference type="GO" id="GO:0009252">
    <property type="term" value="P:peptidoglycan biosynthetic process"/>
    <property type="evidence" value="ECO:0007669"/>
    <property type="project" value="UniProtKB-KW"/>
</dbReference>
<comment type="caution">
    <text evidence="11">The sequence shown here is derived from an EMBL/GenBank/DDBJ whole genome shotgun (WGS) entry which is preliminary data.</text>
</comment>
<dbReference type="GO" id="GO:0009002">
    <property type="term" value="F:serine-type D-Ala-D-Ala carboxypeptidase activity"/>
    <property type="evidence" value="ECO:0007669"/>
    <property type="project" value="UniProtKB-EC"/>
</dbReference>
<feature type="active site" evidence="7">
    <location>
        <position position="158"/>
    </location>
</feature>
<name>A0A7W7U2H1_9ACTN</name>
<dbReference type="RefSeq" id="WP_184931638.1">
    <property type="nucleotide sequence ID" value="NZ_JACHJY010000007.1"/>
</dbReference>
<dbReference type="PRINTS" id="PR00725">
    <property type="entry name" value="DADACBPTASE1"/>
</dbReference>
<dbReference type="InterPro" id="IPR018044">
    <property type="entry name" value="Peptidase_S11"/>
</dbReference>
<dbReference type="InterPro" id="IPR012338">
    <property type="entry name" value="Beta-lactam/transpept-like"/>
</dbReference>
<dbReference type="Pfam" id="PF00768">
    <property type="entry name" value="Peptidase_S11"/>
    <property type="match status" value="1"/>
</dbReference>
<keyword evidence="4" id="KW-0133">Cell shape</keyword>
<keyword evidence="3 11" id="KW-0378">Hydrolase</keyword>
<keyword evidence="5" id="KW-0573">Peptidoglycan synthesis</keyword>
<feature type="active site" description="Proton acceptor" evidence="7">
    <location>
        <position position="97"/>
    </location>
</feature>
<dbReference type="GO" id="GO:0008360">
    <property type="term" value="P:regulation of cell shape"/>
    <property type="evidence" value="ECO:0007669"/>
    <property type="project" value="UniProtKB-KW"/>
</dbReference>
<keyword evidence="6" id="KW-0961">Cell wall biogenesis/degradation</keyword>
<dbReference type="GO" id="GO:0006508">
    <property type="term" value="P:proteolysis"/>
    <property type="evidence" value="ECO:0007669"/>
    <property type="project" value="InterPro"/>
</dbReference>
<evidence type="ECO:0000256" key="2">
    <source>
        <dbReference type="ARBA" id="ARBA00022729"/>
    </source>
</evidence>
<dbReference type="EC" id="3.4.16.4" evidence="11"/>
<dbReference type="InterPro" id="IPR001967">
    <property type="entry name" value="Peptidase_S11_N"/>
</dbReference>
<evidence type="ECO:0000256" key="5">
    <source>
        <dbReference type="ARBA" id="ARBA00022984"/>
    </source>
</evidence>
<feature type="active site" description="Acyl-ester intermediate" evidence="7">
    <location>
        <position position="94"/>
    </location>
</feature>
<gene>
    <name evidence="11" type="ORF">GGE06_004774</name>
</gene>
<comment type="similarity">
    <text evidence="1 9">Belongs to the peptidase S11 family.</text>
</comment>
<evidence type="ECO:0000313" key="12">
    <source>
        <dbReference type="Proteomes" id="UP000582643"/>
    </source>
</evidence>
<keyword evidence="11" id="KW-0645">Protease</keyword>
<protein>
    <submittedName>
        <fullName evidence="11">D-alanyl-D-alanine carboxypeptidase (Penicillin-binding protein 5/6)</fullName>
        <ecNumber evidence="11">3.4.16.4</ecNumber>
    </submittedName>
</protein>
<proteinExistence type="inferred from homology"/>